<organism evidence="2 3">
    <name type="scientific">Brassica cretica</name>
    <name type="common">Mustard</name>
    <dbReference type="NCBI Taxonomy" id="69181"/>
    <lineage>
        <taxon>Eukaryota</taxon>
        <taxon>Viridiplantae</taxon>
        <taxon>Streptophyta</taxon>
        <taxon>Embryophyta</taxon>
        <taxon>Tracheophyta</taxon>
        <taxon>Spermatophyta</taxon>
        <taxon>Magnoliopsida</taxon>
        <taxon>eudicotyledons</taxon>
        <taxon>Gunneridae</taxon>
        <taxon>Pentapetalae</taxon>
        <taxon>rosids</taxon>
        <taxon>malvids</taxon>
        <taxon>Brassicales</taxon>
        <taxon>Brassicaceae</taxon>
        <taxon>Brassiceae</taxon>
        <taxon>Brassica</taxon>
    </lineage>
</organism>
<gene>
    <name evidence="2" type="ORF">DY000_02048347</name>
</gene>
<comment type="caution">
    <text evidence="2">The sequence shown here is derived from an EMBL/GenBank/DDBJ whole genome shotgun (WGS) entry which is preliminary data.</text>
</comment>
<feature type="region of interest" description="Disordered" evidence="1">
    <location>
        <begin position="152"/>
        <end position="207"/>
    </location>
</feature>
<evidence type="ECO:0000313" key="2">
    <source>
        <dbReference type="EMBL" id="KAF3606638.1"/>
    </source>
</evidence>
<dbReference type="Proteomes" id="UP000266723">
    <property type="component" value="Unassembled WGS sequence"/>
</dbReference>
<evidence type="ECO:0000256" key="1">
    <source>
        <dbReference type="SAM" id="MobiDB-lite"/>
    </source>
</evidence>
<feature type="compositionally biased region" description="Low complexity" evidence="1">
    <location>
        <begin position="122"/>
        <end position="136"/>
    </location>
</feature>
<feature type="region of interest" description="Disordered" evidence="1">
    <location>
        <begin position="82"/>
        <end position="136"/>
    </location>
</feature>
<dbReference type="EMBL" id="QGKV02000297">
    <property type="protein sequence ID" value="KAF3606638.1"/>
    <property type="molecule type" value="Genomic_DNA"/>
</dbReference>
<keyword evidence="3" id="KW-1185">Reference proteome</keyword>
<proteinExistence type="predicted"/>
<sequence length="254" mass="28448">MSSSNYFRSWIDRPHLDPNTRLLTEEYQRGITEFMGLVHRQPEAKTVTKFGIIMGKLIMNMVVLANLSQRYRFYGGNGQVSKSATDKLKYGHRTTHKPSSVATHGGSTGSGRVRSQAGGVNSSSGRSYSASNPSFSNSRDFVSLPVQYAHTQTSVPENSPTPEPQRHPPHFPASSPTSDDSYFPTEHNPHQTPNQNPSSQPPQNPVTLDDLLAIPRRENYLPVLSPVPKDEYYLVKKFTLFILNLDCVWLLYLL</sequence>
<protein>
    <submittedName>
        <fullName evidence="2">Uncharacterized protein</fullName>
    </submittedName>
</protein>
<reference evidence="2 3" key="1">
    <citation type="journal article" date="2020" name="BMC Genomics">
        <title>Intraspecific diversification of the crop wild relative Brassica cretica Lam. using demographic model selection.</title>
        <authorList>
            <person name="Kioukis A."/>
            <person name="Michalopoulou V.A."/>
            <person name="Briers L."/>
            <person name="Pirintsos S."/>
            <person name="Studholme D.J."/>
            <person name="Pavlidis P."/>
            <person name="Sarris P.F."/>
        </authorList>
    </citation>
    <scope>NUCLEOTIDE SEQUENCE [LARGE SCALE GENOMIC DNA]</scope>
    <source>
        <strain evidence="3">cv. PFS-1207/04</strain>
    </source>
</reference>
<name>A0ABQ7ESF7_BRACR</name>
<accession>A0ABQ7ESF7</accession>
<evidence type="ECO:0000313" key="3">
    <source>
        <dbReference type="Proteomes" id="UP000266723"/>
    </source>
</evidence>